<organism evidence="1 2">
    <name type="scientific">Dioscorea zingiberensis</name>
    <dbReference type="NCBI Taxonomy" id="325984"/>
    <lineage>
        <taxon>Eukaryota</taxon>
        <taxon>Viridiplantae</taxon>
        <taxon>Streptophyta</taxon>
        <taxon>Embryophyta</taxon>
        <taxon>Tracheophyta</taxon>
        <taxon>Spermatophyta</taxon>
        <taxon>Magnoliopsida</taxon>
        <taxon>Liliopsida</taxon>
        <taxon>Dioscoreales</taxon>
        <taxon>Dioscoreaceae</taxon>
        <taxon>Dioscorea</taxon>
    </lineage>
</organism>
<dbReference type="EMBL" id="JAGGNH010000001">
    <property type="protein sequence ID" value="KAJ0985547.1"/>
    <property type="molecule type" value="Genomic_DNA"/>
</dbReference>
<dbReference type="InterPro" id="IPR005366">
    <property type="entry name" value="EMC8/9"/>
</dbReference>
<dbReference type="Proteomes" id="UP001085076">
    <property type="component" value="Miscellaneous, Linkage group lg01"/>
</dbReference>
<dbReference type="OrthoDB" id="741944at2759"/>
<reference evidence="1" key="2">
    <citation type="journal article" date="2022" name="Hortic Res">
        <title>The genome of Dioscorea zingiberensis sheds light on the biosynthesis, origin and evolution of the medicinally important diosgenin saponins.</title>
        <authorList>
            <person name="Li Y."/>
            <person name="Tan C."/>
            <person name="Li Z."/>
            <person name="Guo J."/>
            <person name="Li S."/>
            <person name="Chen X."/>
            <person name="Wang C."/>
            <person name="Dai X."/>
            <person name="Yang H."/>
            <person name="Song W."/>
            <person name="Hou L."/>
            <person name="Xu J."/>
            <person name="Tong Z."/>
            <person name="Xu A."/>
            <person name="Yuan X."/>
            <person name="Wang W."/>
            <person name="Yang Q."/>
            <person name="Chen L."/>
            <person name="Sun Z."/>
            <person name="Wang K."/>
            <person name="Pan B."/>
            <person name="Chen J."/>
            <person name="Bao Y."/>
            <person name="Liu F."/>
            <person name="Qi X."/>
            <person name="Gang D.R."/>
            <person name="Wen J."/>
            <person name="Li J."/>
        </authorList>
    </citation>
    <scope>NUCLEOTIDE SEQUENCE</scope>
    <source>
        <strain evidence="1">Dzin_1.0</strain>
    </source>
</reference>
<comment type="caution">
    <text evidence="1">The sequence shown here is derived from an EMBL/GenBank/DDBJ whole genome shotgun (WGS) entry which is preliminary data.</text>
</comment>
<reference evidence="1" key="1">
    <citation type="submission" date="2021-03" db="EMBL/GenBank/DDBJ databases">
        <authorList>
            <person name="Li Z."/>
            <person name="Yang C."/>
        </authorList>
    </citation>
    <scope>NUCLEOTIDE SEQUENCE</scope>
    <source>
        <strain evidence="1">Dzin_1.0</strain>
        <tissue evidence="1">Leaf</tissue>
    </source>
</reference>
<dbReference type="PANTHER" id="PTHR12941">
    <property type="entry name" value="ER MEMBRANE PROTEIN COMPLEX"/>
    <property type="match status" value="1"/>
</dbReference>
<protein>
    <submittedName>
        <fullName evidence="1">Uncharacterized protein</fullName>
    </submittedName>
</protein>
<dbReference type="AlphaFoldDB" id="A0A9D5HRM1"/>
<gene>
    <name evidence="1" type="ORF">J5N97_003903</name>
</gene>
<dbReference type="Pfam" id="PF03665">
    <property type="entry name" value="UPF0172"/>
    <property type="match status" value="1"/>
</dbReference>
<accession>A0A9D5HRM1</accession>
<proteinExistence type="predicted"/>
<dbReference type="PANTHER" id="PTHR12941:SF10">
    <property type="entry name" value="ER MEMBRANE PROTEIN COMPLEX SUBUNIT 8_9 HOMOLOG"/>
    <property type="match status" value="1"/>
</dbReference>
<sequence>MSIVGYYHANERHDGAELGNTAKKNGDHIFRYFPRAAVLLLDNTKLAGLPKSKAWDPALQIFEEKAYLFGVDCKGKEDVLFSIEDSLKELSQLADAASLSVVGLTSQK</sequence>
<keyword evidence="2" id="KW-1185">Reference proteome</keyword>
<evidence type="ECO:0000313" key="2">
    <source>
        <dbReference type="Proteomes" id="UP001085076"/>
    </source>
</evidence>
<name>A0A9D5HRM1_9LILI</name>
<evidence type="ECO:0000313" key="1">
    <source>
        <dbReference type="EMBL" id="KAJ0985547.1"/>
    </source>
</evidence>
<dbReference type="GO" id="GO:0072546">
    <property type="term" value="C:EMC complex"/>
    <property type="evidence" value="ECO:0007669"/>
    <property type="project" value="InterPro"/>
</dbReference>